<protein>
    <submittedName>
        <fullName evidence="1">Uncharacterized protein</fullName>
    </submittedName>
</protein>
<proteinExistence type="predicted"/>
<evidence type="ECO:0000313" key="1">
    <source>
        <dbReference type="EMBL" id="KAJ9094018.1"/>
    </source>
</evidence>
<comment type="caution">
    <text evidence="1">The sequence shown here is derived from an EMBL/GenBank/DDBJ whole genome shotgun (WGS) entry which is preliminary data.</text>
</comment>
<dbReference type="Proteomes" id="UP001230649">
    <property type="component" value="Unassembled WGS sequence"/>
</dbReference>
<organism evidence="1 2">
    <name type="scientific">Naganishia adeliensis</name>
    <dbReference type="NCBI Taxonomy" id="92952"/>
    <lineage>
        <taxon>Eukaryota</taxon>
        <taxon>Fungi</taxon>
        <taxon>Dikarya</taxon>
        <taxon>Basidiomycota</taxon>
        <taxon>Agaricomycotina</taxon>
        <taxon>Tremellomycetes</taxon>
        <taxon>Filobasidiales</taxon>
        <taxon>Filobasidiaceae</taxon>
        <taxon>Naganishia</taxon>
    </lineage>
</organism>
<gene>
    <name evidence="1" type="ORF">QFC20_006998</name>
</gene>
<accession>A0ACC2V4I8</accession>
<sequence length="443" mass="49462">MQVHPSRRALVPQPLTNAAPTLSTSARNEEELRARLKERHANDDGRADWKRLPERNAEQVDQRPGQGRRSSPSYDSYRRPPSPRGFERQDDFMPLGGDDRPGYGGRDVKPQGGRYYDDRQPRQEAAFHGGGGGGGGYRGHGGGISGNDLAARRAQRDASTVSVWPKSPERSYEELLARDTGKDRKRDRKHKHRRDKKSSKKHRKRRDTSSSEESSDSDTDDSREQRRRKRKRDEKRHRSLSPDPRSDRRREKTPPKISDDVDDDSAWVVKGDSAPAAQSMSILGSAPTEDSVSSRGVALAGALARADGDDEEDEEVGPQLPVGSNVGGSTTVKYDSKAYAHMRPGEGAAMAAFAADGQRIPRRGEIGLTSEEIDKYEQSGYVMSGSRHRRMNAVRMRKENQIISSEKKRAILKLQKEEKDKREAMIRESFKGLIEDKLAGGGR</sequence>
<reference evidence="1" key="1">
    <citation type="submission" date="2023-04" db="EMBL/GenBank/DDBJ databases">
        <title>Draft Genome sequencing of Naganishia species isolated from polar environments using Oxford Nanopore Technology.</title>
        <authorList>
            <person name="Leo P."/>
            <person name="Venkateswaran K."/>
        </authorList>
    </citation>
    <scope>NUCLEOTIDE SEQUENCE</scope>
    <source>
        <strain evidence="1">MNA-CCFEE 5262</strain>
    </source>
</reference>
<keyword evidence="2" id="KW-1185">Reference proteome</keyword>
<evidence type="ECO:0000313" key="2">
    <source>
        <dbReference type="Proteomes" id="UP001230649"/>
    </source>
</evidence>
<name>A0ACC2V4I8_9TREE</name>
<dbReference type="EMBL" id="JASBWS010000144">
    <property type="protein sequence ID" value="KAJ9094018.1"/>
    <property type="molecule type" value="Genomic_DNA"/>
</dbReference>